<name>A0AAN6SXA0_9PEZI</name>
<evidence type="ECO:0000313" key="3">
    <source>
        <dbReference type="Proteomes" id="UP001305647"/>
    </source>
</evidence>
<protein>
    <submittedName>
        <fullName evidence="2">Uncharacterized protein</fullName>
    </submittedName>
</protein>
<feature type="compositionally biased region" description="Basic and acidic residues" evidence="1">
    <location>
        <begin position="105"/>
        <end position="116"/>
    </location>
</feature>
<evidence type="ECO:0000313" key="2">
    <source>
        <dbReference type="EMBL" id="KAK4096209.1"/>
    </source>
</evidence>
<keyword evidence="3" id="KW-1185">Reference proteome</keyword>
<comment type="caution">
    <text evidence="2">The sequence shown here is derived from an EMBL/GenBank/DDBJ whole genome shotgun (WGS) entry which is preliminary data.</text>
</comment>
<organism evidence="2 3">
    <name type="scientific">Parathielavia hyrcaniae</name>
    <dbReference type="NCBI Taxonomy" id="113614"/>
    <lineage>
        <taxon>Eukaryota</taxon>
        <taxon>Fungi</taxon>
        <taxon>Dikarya</taxon>
        <taxon>Ascomycota</taxon>
        <taxon>Pezizomycotina</taxon>
        <taxon>Sordariomycetes</taxon>
        <taxon>Sordariomycetidae</taxon>
        <taxon>Sordariales</taxon>
        <taxon>Chaetomiaceae</taxon>
        <taxon>Parathielavia</taxon>
    </lineage>
</organism>
<dbReference type="Proteomes" id="UP001305647">
    <property type="component" value="Unassembled WGS sequence"/>
</dbReference>
<feature type="region of interest" description="Disordered" evidence="1">
    <location>
        <begin position="1"/>
        <end position="43"/>
    </location>
</feature>
<feature type="compositionally biased region" description="Low complexity" evidence="1">
    <location>
        <begin position="19"/>
        <end position="41"/>
    </location>
</feature>
<feature type="compositionally biased region" description="Basic residues" evidence="1">
    <location>
        <begin position="9"/>
        <end position="18"/>
    </location>
</feature>
<proteinExistence type="predicted"/>
<feature type="compositionally biased region" description="Acidic residues" evidence="1">
    <location>
        <begin position="121"/>
        <end position="135"/>
    </location>
</feature>
<dbReference type="EMBL" id="MU863730">
    <property type="protein sequence ID" value="KAK4096209.1"/>
    <property type="molecule type" value="Genomic_DNA"/>
</dbReference>
<reference evidence="2" key="2">
    <citation type="submission" date="2023-05" db="EMBL/GenBank/DDBJ databases">
        <authorList>
            <consortium name="Lawrence Berkeley National Laboratory"/>
            <person name="Steindorff A."/>
            <person name="Hensen N."/>
            <person name="Bonometti L."/>
            <person name="Westerberg I."/>
            <person name="Brannstrom I.O."/>
            <person name="Guillou S."/>
            <person name="Cros-Aarteil S."/>
            <person name="Calhoun S."/>
            <person name="Haridas S."/>
            <person name="Kuo A."/>
            <person name="Mondo S."/>
            <person name="Pangilinan J."/>
            <person name="Riley R."/>
            <person name="Labutti K."/>
            <person name="Andreopoulos B."/>
            <person name="Lipzen A."/>
            <person name="Chen C."/>
            <person name="Yanf M."/>
            <person name="Daum C."/>
            <person name="Ng V."/>
            <person name="Clum A."/>
            <person name="Ohm R."/>
            <person name="Martin F."/>
            <person name="Silar P."/>
            <person name="Natvig D."/>
            <person name="Lalanne C."/>
            <person name="Gautier V."/>
            <person name="Ament-Velasquez S.L."/>
            <person name="Kruys A."/>
            <person name="Hutchinson M.I."/>
            <person name="Powell A.J."/>
            <person name="Barry K."/>
            <person name="Miller A.N."/>
            <person name="Grigoriev I.V."/>
            <person name="Debuchy R."/>
            <person name="Gladieux P."/>
            <person name="Thoren M.H."/>
            <person name="Johannesson H."/>
        </authorList>
    </citation>
    <scope>NUCLEOTIDE SEQUENCE</scope>
    <source>
        <strain evidence="2">CBS 757.83</strain>
    </source>
</reference>
<gene>
    <name evidence="2" type="ORF">N658DRAFT_569986</name>
</gene>
<evidence type="ECO:0000256" key="1">
    <source>
        <dbReference type="SAM" id="MobiDB-lite"/>
    </source>
</evidence>
<feature type="region of interest" description="Disordered" evidence="1">
    <location>
        <begin position="105"/>
        <end position="135"/>
    </location>
</feature>
<dbReference type="AlphaFoldDB" id="A0AAN6SXA0"/>
<feature type="region of interest" description="Disordered" evidence="1">
    <location>
        <begin position="57"/>
        <end position="86"/>
    </location>
</feature>
<reference evidence="2" key="1">
    <citation type="journal article" date="2023" name="Mol. Phylogenet. Evol.">
        <title>Genome-scale phylogeny and comparative genomics of the fungal order Sordariales.</title>
        <authorList>
            <person name="Hensen N."/>
            <person name="Bonometti L."/>
            <person name="Westerberg I."/>
            <person name="Brannstrom I.O."/>
            <person name="Guillou S."/>
            <person name="Cros-Aarteil S."/>
            <person name="Calhoun S."/>
            <person name="Haridas S."/>
            <person name="Kuo A."/>
            <person name="Mondo S."/>
            <person name="Pangilinan J."/>
            <person name="Riley R."/>
            <person name="LaButti K."/>
            <person name="Andreopoulos B."/>
            <person name="Lipzen A."/>
            <person name="Chen C."/>
            <person name="Yan M."/>
            <person name="Daum C."/>
            <person name="Ng V."/>
            <person name="Clum A."/>
            <person name="Steindorff A."/>
            <person name="Ohm R.A."/>
            <person name="Martin F."/>
            <person name="Silar P."/>
            <person name="Natvig D.O."/>
            <person name="Lalanne C."/>
            <person name="Gautier V."/>
            <person name="Ament-Velasquez S.L."/>
            <person name="Kruys A."/>
            <person name="Hutchinson M.I."/>
            <person name="Powell A.J."/>
            <person name="Barry K."/>
            <person name="Miller A.N."/>
            <person name="Grigoriev I.V."/>
            <person name="Debuchy R."/>
            <person name="Gladieux P."/>
            <person name="Hiltunen Thoren M."/>
            <person name="Johannesson H."/>
        </authorList>
    </citation>
    <scope>NUCLEOTIDE SEQUENCE</scope>
    <source>
        <strain evidence="2">CBS 757.83</strain>
    </source>
</reference>
<accession>A0AAN6SXA0</accession>
<sequence length="135" mass="14823">MEGASAGKPRGRPRKQQPQRRTQPQRQKQPQQLQLQAQRQSQEADCIVAAVISEKEVATAIPEEAQKDMYEPGTAPPRAHQRSIDALDAVDPEVEDTHDALLAEGEAEARLAREDAAASLQEDDEGEEQGTTTED</sequence>